<dbReference type="GO" id="GO:0043015">
    <property type="term" value="F:gamma-tubulin binding"/>
    <property type="evidence" value="ECO:0007669"/>
    <property type="project" value="InterPro"/>
</dbReference>
<dbReference type="GO" id="GO:0005874">
    <property type="term" value="C:microtubule"/>
    <property type="evidence" value="ECO:0007669"/>
    <property type="project" value="UniProtKB-KW"/>
</dbReference>
<dbReference type="Gene3D" id="1.20.120.1900">
    <property type="entry name" value="Gamma-tubulin complex, C-terminal domain"/>
    <property type="match status" value="1"/>
</dbReference>
<comment type="caution">
    <text evidence="7">The sequence shown here is derived from an EMBL/GenBank/DDBJ whole genome shotgun (WGS) entry which is preliminary data.</text>
</comment>
<dbReference type="GO" id="GO:0051225">
    <property type="term" value="P:spindle assembly"/>
    <property type="evidence" value="ECO:0007669"/>
    <property type="project" value="TreeGrafter"/>
</dbReference>
<dbReference type="InterPro" id="IPR042241">
    <property type="entry name" value="GCP_C_sf"/>
</dbReference>
<dbReference type="GO" id="GO:0000930">
    <property type="term" value="C:gamma-tubulin complex"/>
    <property type="evidence" value="ECO:0007669"/>
    <property type="project" value="TreeGrafter"/>
</dbReference>
<dbReference type="GO" id="GO:0051011">
    <property type="term" value="F:microtubule minus-end binding"/>
    <property type="evidence" value="ECO:0007669"/>
    <property type="project" value="TreeGrafter"/>
</dbReference>
<keyword evidence="8" id="KW-1185">Reference proteome</keyword>
<dbReference type="GO" id="GO:0051321">
    <property type="term" value="P:meiotic cell cycle"/>
    <property type="evidence" value="ECO:0007669"/>
    <property type="project" value="TreeGrafter"/>
</dbReference>
<dbReference type="EMBL" id="SUNJ01012058">
    <property type="protein sequence ID" value="TPP58391.1"/>
    <property type="molecule type" value="Genomic_DNA"/>
</dbReference>
<evidence type="ECO:0000256" key="2">
    <source>
        <dbReference type="ARBA" id="ARBA00022490"/>
    </source>
</evidence>
<evidence type="ECO:0000313" key="8">
    <source>
        <dbReference type="Proteomes" id="UP000316759"/>
    </source>
</evidence>
<dbReference type="PANTHER" id="PTHR19302:SF33">
    <property type="entry name" value="GAMMA-TUBULIN COMPLEX COMPONENT 5"/>
    <property type="match status" value="1"/>
</dbReference>
<dbReference type="InterPro" id="IPR040457">
    <property type="entry name" value="GCP_C"/>
</dbReference>
<dbReference type="GO" id="GO:0000922">
    <property type="term" value="C:spindle pole"/>
    <property type="evidence" value="ECO:0007669"/>
    <property type="project" value="InterPro"/>
</dbReference>
<gene>
    <name evidence="7" type="ORF">FGIG_02698</name>
</gene>
<evidence type="ECO:0000259" key="6">
    <source>
        <dbReference type="Pfam" id="PF04130"/>
    </source>
</evidence>
<evidence type="ECO:0000256" key="4">
    <source>
        <dbReference type="ARBA" id="ARBA00023212"/>
    </source>
</evidence>
<sequence>NVYYIVILISCRLVQYSGPSDKEYKAVCPRHWDRTRSQSLTDAKTCLSMENLRIAETQPEYWWRQNPSTADCFRSVCLDARGTADVRNELTEYQIIREVVWALLGGRASYIFRTLSDSDKLLNNRFILCDRASLATTSIEALDALLTQFARSASHGLLLRTLVDHVFRDGLSSLHPCVLAFASGINNYVSQLDHYLHELQNQSRGPSCFTLANLYVRILPWSRRTGILAGLVMQITAGRFDQLRCPTVHIQILDVIYYVMTTFDVCTDDRTFLNILQSLFLQTFYPFLHTTVHLLSGAASVPEYLYSLFADPEVQLEPTHPDYWSQSFTWHGVDHSSLSRIPRFFHPVLSELMHSIKALCMIIALVNQTGDNQILQNVLMKSEDIFNLIHIPPSPVQSNSIVMKLPRVDTPTSQTVHSYPDDDDFIAFRRELIQWTKRNKQPIQCENSDSGVYNAELMDSLRTNLHSFIRSRCDTVNRYLVSVLLSSPRIVTPGFQYLGTALAAVGSVYLFGAGDRLNDFARDLFQCIRSSEPWYRDHIGLTLQLRDQFEYRTAPMFLKYVRNTFSFQPTPESLIVQTDGAAGSLSDQFQRVRLCFNAEWPATVILNEEVLNTYNAVFTFLLQIKYVKWLLEALRFVDIHWLLKQDGVTYHRLLLLRSSMIFVFAGLHDFLVHRIEALRIHFIQYWNLPDVMQIIQASEQVDDRPGDLSHLIATHHSMLTGLKAVCLLTSSSAILRRELGTVLQLPLVLQSLWSPNLIVSGSSDIDARVTHLIDTFHTHVNFLASLLSTSVRISNMRKLSSLAETFRIAASFRI</sequence>
<accession>A0A504YCT5</accession>
<dbReference type="GO" id="GO:0000278">
    <property type="term" value="P:mitotic cell cycle"/>
    <property type="evidence" value="ECO:0007669"/>
    <property type="project" value="TreeGrafter"/>
</dbReference>
<proteinExistence type="inferred from homology"/>
<name>A0A504YCT5_FASGI</name>
<organism evidence="7 8">
    <name type="scientific">Fasciola gigantica</name>
    <name type="common">Giant liver fluke</name>
    <dbReference type="NCBI Taxonomy" id="46835"/>
    <lineage>
        <taxon>Eukaryota</taxon>
        <taxon>Metazoa</taxon>
        <taxon>Spiralia</taxon>
        <taxon>Lophotrochozoa</taxon>
        <taxon>Platyhelminthes</taxon>
        <taxon>Trematoda</taxon>
        <taxon>Digenea</taxon>
        <taxon>Plagiorchiida</taxon>
        <taxon>Echinostomata</taxon>
        <taxon>Echinostomatoidea</taxon>
        <taxon>Fasciolidae</taxon>
        <taxon>Fasciola</taxon>
    </lineage>
</organism>
<reference evidence="7 8" key="1">
    <citation type="submission" date="2019-04" db="EMBL/GenBank/DDBJ databases">
        <title>Annotation for the trematode Fasciola gigantica.</title>
        <authorList>
            <person name="Choi Y.-J."/>
        </authorList>
    </citation>
    <scope>NUCLEOTIDE SEQUENCE [LARGE SCALE GENOMIC DNA]</scope>
    <source>
        <strain evidence="7">Uganda_cow_1</strain>
    </source>
</reference>
<dbReference type="InterPro" id="IPR007259">
    <property type="entry name" value="GCP"/>
</dbReference>
<keyword evidence="3 5" id="KW-0493">Microtubule</keyword>
<evidence type="ECO:0000256" key="1">
    <source>
        <dbReference type="ARBA" id="ARBA00010337"/>
    </source>
</evidence>
<dbReference type="OrthoDB" id="66546at2759"/>
<comment type="similarity">
    <text evidence="1 5">Belongs to the TUBGCP family.</text>
</comment>
<dbReference type="PANTHER" id="PTHR19302">
    <property type="entry name" value="GAMMA TUBULIN COMPLEX PROTEIN"/>
    <property type="match status" value="1"/>
</dbReference>
<protein>
    <recommendedName>
        <fullName evidence="5">Gamma-tubulin complex component</fullName>
    </recommendedName>
</protein>
<dbReference type="AlphaFoldDB" id="A0A504YCT5"/>
<dbReference type="GO" id="GO:0007020">
    <property type="term" value="P:microtubule nucleation"/>
    <property type="evidence" value="ECO:0007669"/>
    <property type="project" value="InterPro"/>
</dbReference>
<keyword evidence="4 5" id="KW-0206">Cytoskeleton</keyword>
<feature type="non-terminal residue" evidence="7">
    <location>
        <position position="1"/>
    </location>
</feature>
<dbReference type="GO" id="GO:0031122">
    <property type="term" value="P:cytoplasmic microtubule organization"/>
    <property type="evidence" value="ECO:0007669"/>
    <property type="project" value="TreeGrafter"/>
</dbReference>
<evidence type="ECO:0000313" key="7">
    <source>
        <dbReference type="EMBL" id="TPP58391.1"/>
    </source>
</evidence>
<comment type="subcellular location">
    <subcellularLocation>
        <location evidence="5">Cytoplasm</location>
        <location evidence="5">Cytoskeleton</location>
        <location evidence="5">Microtubule organizing center</location>
    </subcellularLocation>
</comment>
<feature type="domain" description="Gamma tubulin complex component C-terminal" evidence="6">
    <location>
        <begin position="502"/>
        <end position="799"/>
    </location>
</feature>
<evidence type="ECO:0000256" key="5">
    <source>
        <dbReference type="RuleBase" id="RU363050"/>
    </source>
</evidence>
<evidence type="ECO:0000256" key="3">
    <source>
        <dbReference type="ARBA" id="ARBA00022701"/>
    </source>
</evidence>
<dbReference type="Proteomes" id="UP000316759">
    <property type="component" value="Unassembled WGS sequence"/>
</dbReference>
<dbReference type="STRING" id="46835.A0A504YCT5"/>
<dbReference type="Pfam" id="PF04130">
    <property type="entry name" value="GCP_C_terminal"/>
    <property type="match status" value="1"/>
</dbReference>
<keyword evidence="2 5" id="KW-0963">Cytoplasm</keyword>